<evidence type="ECO:0000313" key="2">
    <source>
        <dbReference type="Proteomes" id="UP001166251"/>
    </source>
</evidence>
<gene>
    <name evidence="1" type="ORF">K0504_04600</name>
</gene>
<name>A0ABS7ED88_9GAMM</name>
<comment type="caution">
    <text evidence="1">The sequence shown here is derived from an EMBL/GenBank/DDBJ whole genome shotgun (WGS) entry which is preliminary data.</text>
</comment>
<keyword evidence="2" id="KW-1185">Reference proteome</keyword>
<dbReference type="InterPro" id="IPR047879">
    <property type="entry name" value="YjiT"/>
</dbReference>
<dbReference type="NCBIfam" id="NF038336">
    <property type="entry name" value="YjiT_fam"/>
    <property type="match status" value="1"/>
</dbReference>
<sequence>MTSNSTSLPVQSPSAWLKEFCLTRQDKIHSNARLYQLHMTQTEYRDLQLSLSRSRNFNNALPMTKEWCGAFTLYCAEWFRREYTQNWSWEPIYERLNFSLSASEVREVVPSGLCGYWGKTLSRYQQSNRNDYLGSLFKEGGLPSNLLSKNDNHYQKAFNSVFDRFHLVREFGDDAVNQYIHHKLSSLPESLQGNESIALVRGMVEKLDSFVHTYNLESQPEPVGYLEQNYPQWREVFPLPLDSETGTQFLSQLLSRATEEVRKVSKKRRDLKCKHYIDFTNQCVMSDVLLPLNCAFDIDALHLSSSRIELAIFEGERHLASLGTCFARFENEQTVVRIRQKVASVVRSSTDSELYLVALQSGRQLAQVRLTASTVDCDDSPLTLVESDDRWLVVGQATARTKAKRALVLLPFSSSHDVLLGHFEADESKRLRELNAFSLEGKVSVTLGNGDAFVITTGAESYADDVLTLKGDLLPWTSIPALTFKGVPSVASQYIGDVGFGLSTYLNGELAHQLAPSEVNGRQLLSVKNQGNQVLLRKRIGVLPADFDVQLIPGTTPLQGYARISTQSPFVATVPNSAISSNVTKPTPGVTELAISCSSNPPASFQLKIQASLLSEPIILNLPFPSSGMTAFDADGKPLSRRLAIDELLGGRINLFTQQGRPTRYQVTLLDVSRGNAPRNAASFKWDYMVVDKPVEVSLYGLHDYVLDLLSLSENIDSKVELSITGNGRTERFTISHYSTTMDYDYQRRVLTLNSRTLRDASGVKPMLLDISNPEQTPVTLNSRVSEGVATGEYELPHYIEEGGPWLVVPAESSKVSFRARFILGAKHSGSPQEINTLQKAARAFNPRDEVSSIALVLKQMADDWDHSGWAYLQQTWKRYQYLPMSTFEVWRHLARDPKALAVALFKFDIEANFVAKLVGQLPVIWEFIPLSYWLHAKHLFGRALAQLGIADDMKQSLQNGLIAKLTKEISSLSTSVADYLKQEQFTPPIPSQVMQPMIQGAWYQDLLRLHSDNENWPSASGSDLCQLCHTFELLPFELKVNSKFQEGVVYAPVFAAAVACGRIPPAILARFEHKTLFDFRQLKDFDHQWFEPMYSYVISHLMAQK</sequence>
<evidence type="ECO:0000313" key="1">
    <source>
        <dbReference type="EMBL" id="MBW8190309.1"/>
    </source>
</evidence>
<dbReference type="EMBL" id="JAHZSS010000003">
    <property type="protein sequence ID" value="MBW8190309.1"/>
    <property type="molecule type" value="Genomic_DNA"/>
</dbReference>
<reference evidence="1" key="1">
    <citation type="submission" date="2021-07" db="EMBL/GenBank/DDBJ databases">
        <title>Neiella marina sp. nov., isolated from the intestinal content of sea cucumber Apostichopus japonicus.</title>
        <authorList>
            <person name="Bai X."/>
        </authorList>
    </citation>
    <scope>NUCLEOTIDE SEQUENCE</scope>
    <source>
        <strain evidence="1">126</strain>
    </source>
</reference>
<proteinExistence type="predicted"/>
<accession>A0ABS7ED88</accession>
<protein>
    <submittedName>
        <fullName evidence="1">STY4851/ECs_5259 family protein</fullName>
    </submittedName>
</protein>
<organism evidence="1 2">
    <name type="scientific">Neiella holothuriorum</name>
    <dbReference type="NCBI Taxonomy" id="2870530"/>
    <lineage>
        <taxon>Bacteria</taxon>
        <taxon>Pseudomonadati</taxon>
        <taxon>Pseudomonadota</taxon>
        <taxon>Gammaproteobacteria</taxon>
        <taxon>Alteromonadales</taxon>
        <taxon>Echinimonadaceae</taxon>
        <taxon>Neiella</taxon>
    </lineage>
</organism>
<dbReference type="Proteomes" id="UP001166251">
    <property type="component" value="Unassembled WGS sequence"/>
</dbReference>